<proteinExistence type="predicted"/>
<sequence>MSMNLFLYNLPEDLLRIVRLKGCDSLEKALSIVLEEVNFMFQYSSRNKMLKQQNTQCTAPRPQPFNNFQFADKNVIKPHFISNTQPQYKFGIPQNVATMSNQLQQQNKFKFGIPASKQIKLPQTQQFGYRPQNQTHFGYRPPLNQNQFGYKPNLNQPQFGYRPQLNQNNPQFGYKPQQFGYHPPQVLQPRNEPTDVSMRTAKPLGIRMNELYNLNDDDNNYNNSEIQNPSYDDYSNTEVMEEFETLETDQTKEYDPVVENFHIITNNQPPR</sequence>
<dbReference type="RefSeq" id="XP_028042567.1">
    <property type="nucleotide sequence ID" value="XM_028186766.1"/>
</dbReference>
<dbReference type="Proteomes" id="UP000504629">
    <property type="component" value="Unplaced"/>
</dbReference>
<accession>A0A6J2KNP1</accession>
<name>A0A6J2KNP1_BOMMA</name>
<evidence type="ECO:0000313" key="1">
    <source>
        <dbReference type="Proteomes" id="UP000504629"/>
    </source>
</evidence>
<reference evidence="2" key="1">
    <citation type="submission" date="2025-08" db="UniProtKB">
        <authorList>
            <consortium name="RefSeq"/>
        </authorList>
    </citation>
    <scope>IDENTIFICATION</scope>
    <source>
        <tissue evidence="2">Silk gland</tissue>
    </source>
</reference>
<dbReference type="OrthoDB" id="7463163at2759"/>
<protein>
    <submittedName>
        <fullName evidence="2">Uncharacterized protein LOC114252263</fullName>
    </submittedName>
</protein>
<dbReference type="AlphaFoldDB" id="A0A6J2KNP1"/>
<dbReference type="GeneID" id="114252263"/>
<organism evidence="1 2">
    <name type="scientific">Bombyx mandarina</name>
    <name type="common">Wild silk moth</name>
    <name type="synonym">Wild silkworm</name>
    <dbReference type="NCBI Taxonomy" id="7092"/>
    <lineage>
        <taxon>Eukaryota</taxon>
        <taxon>Metazoa</taxon>
        <taxon>Ecdysozoa</taxon>
        <taxon>Arthropoda</taxon>
        <taxon>Hexapoda</taxon>
        <taxon>Insecta</taxon>
        <taxon>Pterygota</taxon>
        <taxon>Neoptera</taxon>
        <taxon>Endopterygota</taxon>
        <taxon>Lepidoptera</taxon>
        <taxon>Glossata</taxon>
        <taxon>Ditrysia</taxon>
        <taxon>Bombycoidea</taxon>
        <taxon>Bombycidae</taxon>
        <taxon>Bombycinae</taxon>
        <taxon>Bombyx</taxon>
    </lineage>
</organism>
<dbReference type="KEGG" id="bman:114252263"/>
<keyword evidence="1" id="KW-1185">Reference proteome</keyword>
<gene>
    <name evidence="2" type="primary">LOC114252263</name>
</gene>
<evidence type="ECO:0000313" key="2">
    <source>
        <dbReference type="RefSeq" id="XP_028042567.1"/>
    </source>
</evidence>